<dbReference type="PANTHER" id="PTHR47219:SF7">
    <property type="entry name" value="RAB GTPASE-ACTIVATING PROTEIN 1-LIKE"/>
    <property type="match status" value="1"/>
</dbReference>
<dbReference type="EMBL" id="KK521570">
    <property type="protein sequence ID" value="KFP66612.1"/>
    <property type="molecule type" value="Genomic_DNA"/>
</dbReference>
<dbReference type="GO" id="GO:0031267">
    <property type="term" value="F:small GTPase binding"/>
    <property type="evidence" value="ECO:0007669"/>
    <property type="project" value="TreeGrafter"/>
</dbReference>
<feature type="compositionally biased region" description="Basic and acidic residues" evidence="1">
    <location>
        <begin position="53"/>
        <end position="69"/>
    </location>
</feature>
<gene>
    <name evidence="4" type="ORF">N322_13548</name>
</gene>
<name>A0A091M788_CARIC</name>
<evidence type="ECO:0000259" key="3">
    <source>
        <dbReference type="PROSITE" id="PS50086"/>
    </source>
</evidence>
<feature type="domain" description="Rab-GAP TBC" evidence="3">
    <location>
        <begin position="553"/>
        <end position="587"/>
    </location>
</feature>
<dbReference type="AlphaFoldDB" id="A0A091M788"/>
<dbReference type="Proteomes" id="UP000054116">
    <property type="component" value="Unassembled WGS sequence"/>
</dbReference>
<dbReference type="InterPro" id="IPR050302">
    <property type="entry name" value="Rab_GAP_TBC_domain"/>
</dbReference>
<dbReference type="InterPro" id="IPR011993">
    <property type="entry name" value="PH-like_dom_sf"/>
</dbReference>
<feature type="non-terminal residue" evidence="4">
    <location>
        <position position="587"/>
    </location>
</feature>
<dbReference type="GO" id="GO:0005096">
    <property type="term" value="F:GTPase activator activity"/>
    <property type="evidence" value="ECO:0007669"/>
    <property type="project" value="TreeGrafter"/>
</dbReference>
<feature type="region of interest" description="Disordered" evidence="1">
    <location>
        <begin position="481"/>
        <end position="518"/>
    </location>
</feature>
<dbReference type="InterPro" id="IPR022164">
    <property type="entry name" value="Kinesin-like"/>
</dbReference>
<feature type="compositionally biased region" description="Low complexity" evidence="1">
    <location>
        <begin position="78"/>
        <end position="94"/>
    </location>
</feature>
<dbReference type="Pfam" id="PF12473">
    <property type="entry name" value="DUF3694"/>
    <property type="match status" value="1"/>
</dbReference>
<feature type="domain" description="PID" evidence="2">
    <location>
        <begin position="150"/>
        <end position="265"/>
    </location>
</feature>
<evidence type="ECO:0000256" key="1">
    <source>
        <dbReference type="SAM" id="MobiDB-lite"/>
    </source>
</evidence>
<dbReference type="Gene3D" id="2.30.29.30">
    <property type="entry name" value="Pleckstrin-homology domain (PH domain)/Phosphotyrosine-binding domain (PTB)"/>
    <property type="match status" value="1"/>
</dbReference>
<protein>
    <submittedName>
        <fullName evidence="4">Rab GTPase-activating protein 1-like</fullName>
    </submittedName>
</protein>
<dbReference type="PROSITE" id="PS50086">
    <property type="entry name" value="TBC_RABGAP"/>
    <property type="match status" value="1"/>
</dbReference>
<dbReference type="InterPro" id="IPR000195">
    <property type="entry name" value="Rab-GAP-TBC_dom"/>
</dbReference>
<dbReference type="FunFam" id="2.30.29.30:FF:000202">
    <property type="entry name" value="rab GTPase-activating protein 1-like isoform X1"/>
    <property type="match status" value="1"/>
</dbReference>
<dbReference type="SUPFAM" id="SSF50729">
    <property type="entry name" value="PH domain-like"/>
    <property type="match status" value="1"/>
</dbReference>
<organism evidence="4 5">
    <name type="scientific">Cariama cristata</name>
    <name type="common">Red-legged seriema</name>
    <dbReference type="NCBI Taxonomy" id="54380"/>
    <lineage>
        <taxon>Eukaryota</taxon>
        <taxon>Metazoa</taxon>
        <taxon>Chordata</taxon>
        <taxon>Craniata</taxon>
        <taxon>Vertebrata</taxon>
        <taxon>Euteleostomi</taxon>
        <taxon>Archelosauria</taxon>
        <taxon>Archosauria</taxon>
        <taxon>Dinosauria</taxon>
        <taxon>Saurischia</taxon>
        <taxon>Theropoda</taxon>
        <taxon>Coelurosauria</taxon>
        <taxon>Aves</taxon>
        <taxon>Neognathae</taxon>
        <taxon>Neoaves</taxon>
        <taxon>Telluraves</taxon>
        <taxon>Australaves</taxon>
        <taxon>Cariamiformes</taxon>
        <taxon>Cariamidae</taxon>
        <taxon>Cariama</taxon>
    </lineage>
</organism>
<keyword evidence="5" id="KW-1185">Reference proteome</keyword>
<feature type="region of interest" description="Disordered" evidence="1">
    <location>
        <begin position="30"/>
        <end position="105"/>
    </location>
</feature>
<feature type="compositionally biased region" description="Acidic residues" evidence="1">
    <location>
        <begin position="497"/>
        <end position="509"/>
    </location>
</feature>
<dbReference type="CDD" id="cd01211">
    <property type="entry name" value="PTB_Rab6GAP"/>
    <property type="match status" value="1"/>
</dbReference>
<sequence>MEVKTSLSKASRIPETVSTLINEEFVLVHQQSEDTSGKDEKPQLKVFSNGDDQLEKAMEEILRDSEKDQNNCTALPEGSSDASSQAAGDGSAGQTHQPSLHLVLDPSTTGTAKQMVEEVVSSFSEISAPRPSSPSEPLEEDSVLFNKLTYLGCTKVSAPRNELEALQAMANMKLSSQAPSPVTLYVPNIPEGSVRIIDQASNVEIASFPIYKVLFCVRGQNGTSESDCFAFTESSCGTEEFQIHVFSCEIKEAVSRILYSFSTAFKRSSKQASDHVKDFVLPTPDSDVYTFSVSLEVKEDDGKGNFSPVPKDREKLYFKLKQGIEKKVVITVQQLSNKELAIERCFGMLLSPGRNVKNSDMHLLDMESMGKSSDGKAYVITGMWNPNAPMFLVLNEETPKDKRVFMTVAVDMVVTEIVEPVRFLLETVVRVYPANERFWYFSRKAFTETFYMKLKQSEGKSHLSAGDAIYEVVSLQRESAREEELVSPTSGGPVSSQEDEAEEESDNEDSSGTGDVSKDCPEKILYSWGELLGRWHNNLVVRPNGLSTLVKSGVPEALRAEVWQLLAGCHDNQAMLDKYRVLITMVS</sequence>
<accession>A0A091M788</accession>
<dbReference type="PROSITE" id="PS01179">
    <property type="entry name" value="PID"/>
    <property type="match status" value="1"/>
</dbReference>
<proteinExistence type="predicted"/>
<evidence type="ECO:0000313" key="4">
    <source>
        <dbReference type="EMBL" id="KFP66612.1"/>
    </source>
</evidence>
<feature type="compositionally biased region" description="Basic and acidic residues" evidence="1">
    <location>
        <begin position="31"/>
        <end position="43"/>
    </location>
</feature>
<dbReference type="FunFam" id="1.10.10.750:FF:000004">
    <property type="entry name" value="Putative rab gtpase-activating protein 1"/>
    <property type="match status" value="1"/>
</dbReference>
<dbReference type="SMART" id="SM00462">
    <property type="entry name" value="PTB"/>
    <property type="match status" value="1"/>
</dbReference>
<dbReference type="PANTHER" id="PTHR47219">
    <property type="entry name" value="RAB GTPASE-ACTIVATING PROTEIN 1-LIKE"/>
    <property type="match status" value="1"/>
</dbReference>
<dbReference type="Gene3D" id="1.10.10.750">
    <property type="entry name" value="Ypt/Rab-GAP domain of gyp1p, domain 1"/>
    <property type="match status" value="1"/>
</dbReference>
<reference evidence="4 5" key="1">
    <citation type="submission" date="2014-04" db="EMBL/GenBank/DDBJ databases">
        <title>Genome evolution of avian class.</title>
        <authorList>
            <person name="Zhang G."/>
            <person name="Li C."/>
        </authorList>
    </citation>
    <scope>NUCLEOTIDE SEQUENCE [LARGE SCALE GENOMIC DNA]</scope>
    <source>
        <strain evidence="4">BGI_N322</strain>
    </source>
</reference>
<evidence type="ECO:0000313" key="5">
    <source>
        <dbReference type="Proteomes" id="UP000054116"/>
    </source>
</evidence>
<dbReference type="InterPro" id="IPR006020">
    <property type="entry name" value="PTB/PI_dom"/>
</dbReference>
<evidence type="ECO:0000259" key="2">
    <source>
        <dbReference type="PROSITE" id="PS01179"/>
    </source>
</evidence>